<feature type="domain" description="TauD/TfdA-like" evidence="4">
    <location>
        <begin position="72"/>
        <end position="296"/>
    </location>
</feature>
<dbReference type="SUPFAM" id="SSF51197">
    <property type="entry name" value="Clavaminate synthase-like"/>
    <property type="match status" value="1"/>
</dbReference>
<evidence type="ECO:0000256" key="1">
    <source>
        <dbReference type="ARBA" id="ARBA00023002"/>
    </source>
</evidence>
<feature type="region of interest" description="Disordered" evidence="3">
    <location>
        <begin position="1"/>
        <end position="72"/>
    </location>
</feature>
<proteinExistence type="predicted"/>
<dbReference type="Proteomes" id="UP000195880">
    <property type="component" value="Chromosome"/>
</dbReference>
<name>A0A1Z1WA55_9ACTN</name>
<dbReference type="InterPro" id="IPR003819">
    <property type="entry name" value="TauD/TfdA-like"/>
</dbReference>
<dbReference type="Gene3D" id="3.60.130.10">
    <property type="entry name" value="Clavaminate synthase-like"/>
    <property type="match status" value="1"/>
</dbReference>
<evidence type="ECO:0000313" key="5">
    <source>
        <dbReference type="EMBL" id="ARX83269.1"/>
    </source>
</evidence>
<keyword evidence="2" id="KW-0408">Iron</keyword>
<dbReference type="KEGG" id="salf:SMD44_02684"/>
<dbReference type="InterPro" id="IPR042098">
    <property type="entry name" value="TauD-like_sf"/>
</dbReference>
<feature type="compositionally biased region" description="Basic and acidic residues" evidence="3">
    <location>
        <begin position="16"/>
        <end position="55"/>
    </location>
</feature>
<evidence type="ECO:0000259" key="4">
    <source>
        <dbReference type="Pfam" id="PF02668"/>
    </source>
</evidence>
<dbReference type="eggNOG" id="ENOG5031D8C">
    <property type="taxonomic scope" value="Bacteria"/>
</dbReference>
<evidence type="ECO:0000256" key="3">
    <source>
        <dbReference type="SAM" id="MobiDB-lite"/>
    </source>
</evidence>
<accession>A0A1Z1WA55</accession>
<sequence>MRGVRGVREAYGMSDLRLDGARRSDGEHLPGGDHPSDGGRLSDGDHPSADGRRPDAVPGPGIVPPRVPPERVDDAPALLAEHGAVVLSAYEAGGADPLTLAAARVLGARLRELYPQRLRTSRDGGPVHLHADSFDVRVDVGGVPGRRRHPDEDHVFVRCERPAPSGGHSFAVDAGRFVDGLAAADPELADFLTGCDVDLYGAWAGLRGLPATPHVGRHVEWTRTGRRIVRRTDGAVPLHRDPQAEHITAMLDRFTRAVHGLEDALPRFWLGAGDILVLDNYRCWHGRDGHTGERTVRILTVRSTEAR</sequence>
<keyword evidence="1" id="KW-0560">Oxidoreductase</keyword>
<dbReference type="AlphaFoldDB" id="A0A1Z1WA55"/>
<gene>
    <name evidence="5" type="ORF">SMD44_02684</name>
</gene>
<reference evidence="5 6" key="1">
    <citation type="submission" date="2017-05" db="EMBL/GenBank/DDBJ databases">
        <title>Streptomyces alboflavus Genome sequencing and assembly.</title>
        <authorList>
            <person name="Wang Y."/>
            <person name="Du B."/>
            <person name="Ding Y."/>
            <person name="Liu H."/>
            <person name="Hou Q."/>
            <person name="Liu K."/>
            <person name="Wang C."/>
            <person name="Yao L."/>
        </authorList>
    </citation>
    <scope>NUCLEOTIDE SEQUENCE [LARGE SCALE GENOMIC DNA]</scope>
    <source>
        <strain evidence="5 6">MDJK44</strain>
    </source>
</reference>
<dbReference type="STRING" id="67267.GCA_000716675_04958"/>
<dbReference type="EMBL" id="CP021748">
    <property type="protein sequence ID" value="ARX83269.1"/>
    <property type="molecule type" value="Genomic_DNA"/>
</dbReference>
<dbReference type="Pfam" id="PF02668">
    <property type="entry name" value="TauD"/>
    <property type="match status" value="1"/>
</dbReference>
<evidence type="ECO:0000256" key="2">
    <source>
        <dbReference type="ARBA" id="ARBA00023004"/>
    </source>
</evidence>
<evidence type="ECO:0000313" key="6">
    <source>
        <dbReference type="Proteomes" id="UP000195880"/>
    </source>
</evidence>
<organism evidence="5 6">
    <name type="scientific">Streptomyces alboflavus</name>
    <dbReference type="NCBI Taxonomy" id="67267"/>
    <lineage>
        <taxon>Bacteria</taxon>
        <taxon>Bacillati</taxon>
        <taxon>Actinomycetota</taxon>
        <taxon>Actinomycetes</taxon>
        <taxon>Kitasatosporales</taxon>
        <taxon>Streptomycetaceae</taxon>
        <taxon>Streptomyces</taxon>
    </lineage>
</organism>
<dbReference type="GO" id="GO:0016491">
    <property type="term" value="F:oxidoreductase activity"/>
    <property type="evidence" value="ECO:0007669"/>
    <property type="project" value="UniProtKB-KW"/>
</dbReference>
<protein>
    <recommendedName>
        <fullName evidence="4">TauD/TfdA-like domain-containing protein</fullName>
    </recommendedName>
</protein>
<keyword evidence="6" id="KW-1185">Reference proteome</keyword>